<name>A0A976XJJ0_THEOR</name>
<evidence type="ECO:0000313" key="1">
    <source>
        <dbReference type="EMBL" id="UVC49948.1"/>
    </source>
</evidence>
<dbReference type="EMBL" id="CP056071">
    <property type="protein sequence ID" value="UVC49948.1"/>
    <property type="molecule type" value="Genomic_DNA"/>
</dbReference>
<protein>
    <submittedName>
        <fullName evidence="1">Uncharacterized protein</fullName>
    </submittedName>
</protein>
<reference evidence="1" key="1">
    <citation type="submission" date="2022-07" db="EMBL/GenBank/DDBJ databases">
        <title>Evaluation of T. orientalis genome assembly methods using nanopore sequencing and analysis of variation between genomes.</title>
        <authorList>
            <person name="Yam J."/>
            <person name="Micallef M.L."/>
            <person name="Liu M."/>
            <person name="Djordjevic S.P."/>
            <person name="Bogema D.R."/>
            <person name="Jenkins C."/>
        </authorList>
    </citation>
    <scope>NUCLEOTIDE SEQUENCE</scope>
    <source>
        <strain evidence="1">Goon Nure</strain>
    </source>
</reference>
<sequence>MTDEKQNFSFKRLFLSGFLDRSQVSGLLQDIKERQSGVKVHELQSYPFLHKLPVLPDFVKYFSKEERSLVLPFVADITTSSEKEDNKYINIDEINLCDQQYFKLNRCLIEGLAKDNKDKYKPKFNRLSRCKSHYIIYNKCVTRRDKTIDNIIYKHESDHMKKIPMDKRLEYIEELEKHIANYKSKSDESDEAAERFAMSRNTKLMTARLNKLRKAHL</sequence>
<gene>
    <name evidence="1" type="ORF">MACK_003571</name>
</gene>
<evidence type="ECO:0000313" key="2">
    <source>
        <dbReference type="Proteomes" id="UP000244811"/>
    </source>
</evidence>
<organism evidence="1 2">
    <name type="scientific">Theileria orientalis</name>
    <dbReference type="NCBI Taxonomy" id="68886"/>
    <lineage>
        <taxon>Eukaryota</taxon>
        <taxon>Sar</taxon>
        <taxon>Alveolata</taxon>
        <taxon>Apicomplexa</taxon>
        <taxon>Aconoidasida</taxon>
        <taxon>Piroplasmida</taxon>
        <taxon>Theileriidae</taxon>
        <taxon>Theileria</taxon>
    </lineage>
</organism>
<accession>A0A976XJJ0</accession>
<dbReference type="Proteomes" id="UP000244811">
    <property type="component" value="Chromosome 2"/>
</dbReference>
<dbReference type="AlphaFoldDB" id="A0A976XJJ0"/>
<proteinExistence type="predicted"/>